<dbReference type="OrthoDB" id="9764871at2"/>
<gene>
    <name evidence="3" type="ORF">CYJ57_02830</name>
</gene>
<feature type="region of interest" description="Disordered" evidence="1">
    <location>
        <begin position="37"/>
        <end position="80"/>
    </location>
</feature>
<sequence>MNKTIKKWLTCLTVLALLPVTSIKADNLTPIKRIEWKGSNSEASTEEPSTDSEETMEAEESPEGEQERTDSAEELSTDQISHESPLEFVKTLSRVKQRSLEYVSFAKGEETMSLLSHTLHKDGDRYFIAQVYPPFLPYTQYVESDRQSIQQAYLSIDELKAYAADALEQQPQIYQESPVAQLHDFFQRNEAAPDLSDKCLVIDPQNSRLGPIVMDMFTIETFLMDVIEEWLGYDSVNEAFMETELGIQVDIHGANGELFNQIAQERMSNYPGIESFMEQFSQGIAGTLMINYDKNLLGLGLIAEATDELVTGSEIYLEASEDALPPFAADQLITTDQFNELVGFDVLKELNEFEASLTADQFVPVEESGE</sequence>
<keyword evidence="2" id="KW-0732">Signal</keyword>
<accession>A0A2I1K1Z6</accession>
<dbReference type="Proteomes" id="UP000234384">
    <property type="component" value="Unassembled WGS sequence"/>
</dbReference>
<feature type="compositionally biased region" description="Acidic residues" evidence="1">
    <location>
        <begin position="44"/>
        <end position="64"/>
    </location>
</feature>
<reference evidence="3 4" key="1">
    <citation type="submission" date="2017-12" db="EMBL/GenBank/DDBJ databases">
        <title>Phylogenetic diversity of female urinary microbiome.</title>
        <authorList>
            <person name="Thomas-White K."/>
            <person name="Wolfe A.J."/>
        </authorList>
    </citation>
    <scope>NUCLEOTIDE SEQUENCE [LARGE SCALE GENOMIC DNA]</scope>
    <source>
        <strain evidence="3 4">UMB0898</strain>
    </source>
</reference>
<dbReference type="EMBL" id="PKHE01000005">
    <property type="protein sequence ID" value="PKY89658.1"/>
    <property type="molecule type" value="Genomic_DNA"/>
</dbReference>
<dbReference type="RefSeq" id="WP_101953983.1">
    <property type="nucleotide sequence ID" value="NZ_PKHE01000005.1"/>
</dbReference>
<evidence type="ECO:0000256" key="2">
    <source>
        <dbReference type="SAM" id="SignalP"/>
    </source>
</evidence>
<name>A0A2I1K1Z6_9LACT</name>
<comment type="caution">
    <text evidence="3">The sequence shown here is derived from an EMBL/GenBank/DDBJ whole genome shotgun (WGS) entry which is preliminary data.</text>
</comment>
<evidence type="ECO:0000313" key="3">
    <source>
        <dbReference type="EMBL" id="PKY89658.1"/>
    </source>
</evidence>
<organism evidence="3 4">
    <name type="scientific">Falseniella ignava</name>
    <dbReference type="NCBI Taxonomy" id="137730"/>
    <lineage>
        <taxon>Bacteria</taxon>
        <taxon>Bacillati</taxon>
        <taxon>Bacillota</taxon>
        <taxon>Bacilli</taxon>
        <taxon>Lactobacillales</taxon>
        <taxon>Aerococcaceae</taxon>
        <taxon>Falseniella</taxon>
    </lineage>
</organism>
<proteinExistence type="predicted"/>
<evidence type="ECO:0000256" key="1">
    <source>
        <dbReference type="SAM" id="MobiDB-lite"/>
    </source>
</evidence>
<protein>
    <submittedName>
        <fullName evidence="3">Uncharacterized protein</fullName>
    </submittedName>
</protein>
<dbReference type="AlphaFoldDB" id="A0A2I1K1Z6"/>
<evidence type="ECO:0000313" key="4">
    <source>
        <dbReference type="Proteomes" id="UP000234384"/>
    </source>
</evidence>
<feature type="chain" id="PRO_5014176570" evidence="2">
    <location>
        <begin position="26"/>
        <end position="370"/>
    </location>
</feature>
<feature type="signal peptide" evidence="2">
    <location>
        <begin position="1"/>
        <end position="25"/>
    </location>
</feature>